<sequence length="138" mass="15566">MDKRVHVDRRGSTIAKVDMLGNAKLEKAINKVRVTDFDRKNWVKYLVIPDFYDKLGKHTNTGNFGEQFGAVVEGNFGKQFEELVETHVNAYLIDKKEPPAEIAAAIMNIGDDILDGREPVLRAGDYISIQNFIKNNGK</sequence>
<accession>A0A0E3QQR1</accession>
<dbReference type="GeneID" id="24843197"/>
<name>A0A0E3QQR1_METBA</name>
<keyword evidence="2" id="KW-1185">Reference proteome</keyword>
<dbReference type="Proteomes" id="UP000033033">
    <property type="component" value="Chromosome"/>
</dbReference>
<evidence type="ECO:0000313" key="2">
    <source>
        <dbReference type="Proteomes" id="UP000033033"/>
    </source>
</evidence>
<gene>
    <name evidence="1" type="ORF">MSBRM_0049</name>
</gene>
<reference evidence="1 2" key="1">
    <citation type="submission" date="2014-07" db="EMBL/GenBank/DDBJ databases">
        <title>Methanogenic archaea and the global carbon cycle.</title>
        <authorList>
            <person name="Henriksen J.R."/>
            <person name="Luke J."/>
            <person name="Reinhart S."/>
            <person name="Benedict M.N."/>
            <person name="Youngblut N.D."/>
            <person name="Metcalf M.E."/>
            <person name="Whitaker R.J."/>
            <person name="Metcalf W.W."/>
        </authorList>
    </citation>
    <scope>NUCLEOTIDE SEQUENCE [LARGE SCALE GENOMIC DNA]</scope>
    <source>
        <strain evidence="1 2">MS</strain>
    </source>
</reference>
<dbReference type="EMBL" id="CP009528">
    <property type="protein sequence ID" value="AKB53047.1"/>
    <property type="molecule type" value="Genomic_DNA"/>
</dbReference>
<dbReference type="AlphaFoldDB" id="A0A0E3QQR1"/>
<organism evidence="1 2">
    <name type="scientific">Methanosarcina barkeri MS</name>
    <dbReference type="NCBI Taxonomy" id="1434108"/>
    <lineage>
        <taxon>Archaea</taxon>
        <taxon>Methanobacteriati</taxon>
        <taxon>Methanobacteriota</taxon>
        <taxon>Stenosarchaea group</taxon>
        <taxon>Methanomicrobia</taxon>
        <taxon>Methanosarcinales</taxon>
        <taxon>Methanosarcinaceae</taxon>
        <taxon>Methanosarcina</taxon>
    </lineage>
</organism>
<evidence type="ECO:0000313" key="1">
    <source>
        <dbReference type="EMBL" id="AKB53047.1"/>
    </source>
</evidence>
<protein>
    <submittedName>
        <fullName evidence="1">Uncharacterized protein</fullName>
    </submittedName>
</protein>
<dbReference type="RefSeq" id="WP_048116331.1">
    <property type="nucleotide sequence ID" value="NZ_CP009528.1"/>
</dbReference>
<dbReference type="HOGENOM" id="CLU_1850627_0_0_2"/>
<dbReference type="KEGG" id="mby:MSBRM_0049"/>
<proteinExistence type="predicted"/>
<dbReference type="PATRIC" id="fig|1434108.4.peg.30"/>